<name>G9G7L6_9PSED</name>
<keyword evidence="1" id="KW-0472">Membrane</keyword>
<evidence type="ECO:0000256" key="1">
    <source>
        <dbReference type="SAM" id="Phobius"/>
    </source>
</evidence>
<sequence length="98" mass="11033">MSISESQARLFTEELSILASFTWGFLKRTFLMFCCIVAALVIGGLLSADPEVTTFKDFLIAIQSTPLWFSALILAMIVSVFRTLYVQRKKALLKLSYT</sequence>
<protein>
    <submittedName>
        <fullName evidence="2">Uncharacterized protein</fullName>
    </submittedName>
</protein>
<reference evidence="2" key="1">
    <citation type="submission" date="2011-07" db="EMBL/GenBank/DDBJ databases">
        <title>Complete nucleotide sequence and genetic organization of a catabolic plasmid from a psychrotolerant Pseudomonas species.</title>
        <authorList>
            <person name="Ahn E."/>
            <person name="Kim D."/>
            <person name="Kim E."/>
        </authorList>
    </citation>
    <scope>NUCLEOTIDE SEQUENCE</scope>
    <source>
        <strain evidence="2">MC1</strain>
        <plasmid evidence="2">KOPRI126573</plasmid>
    </source>
</reference>
<dbReference type="AlphaFoldDB" id="G9G7L6"/>
<gene>
    <name evidence="2" type="ORF">pYIC1_66</name>
</gene>
<feature type="transmembrane region" description="Helical" evidence="1">
    <location>
        <begin position="67"/>
        <end position="85"/>
    </location>
</feature>
<keyword evidence="1" id="KW-0812">Transmembrane</keyword>
<proteinExistence type="predicted"/>
<feature type="transmembrane region" description="Helical" evidence="1">
    <location>
        <begin position="30"/>
        <end position="47"/>
    </location>
</feature>
<dbReference type="EMBL" id="JN248563">
    <property type="protein sequence ID" value="AEV45907.1"/>
    <property type="molecule type" value="Genomic_DNA"/>
</dbReference>
<keyword evidence="1" id="KW-1133">Transmembrane helix</keyword>
<keyword evidence="2" id="KW-0614">Plasmid</keyword>
<organism evidence="2">
    <name type="scientific">Pseudomonas sp. MC1</name>
    <dbReference type="NCBI Taxonomy" id="1123041"/>
    <lineage>
        <taxon>Bacteria</taxon>
        <taxon>Pseudomonadati</taxon>
        <taxon>Pseudomonadota</taxon>
        <taxon>Gammaproteobacteria</taxon>
        <taxon>Pseudomonadales</taxon>
        <taxon>Pseudomonadaceae</taxon>
        <taxon>Pseudomonas</taxon>
    </lineage>
</organism>
<evidence type="ECO:0000313" key="2">
    <source>
        <dbReference type="EMBL" id="AEV45907.1"/>
    </source>
</evidence>
<dbReference type="RefSeq" id="WP_011475408.1">
    <property type="nucleotide sequence ID" value="NC_016644.1"/>
</dbReference>
<geneLocation type="plasmid" evidence="2">
    <name>KOPRI126573</name>
</geneLocation>
<accession>G9G7L6</accession>